<evidence type="ECO:0000313" key="1">
    <source>
        <dbReference type="EnsemblMetazoa" id="SCAU014886-PA"/>
    </source>
</evidence>
<name>A0A1I8Q8L6_STOCA</name>
<reference evidence="1" key="1">
    <citation type="submission" date="2020-05" db="UniProtKB">
        <authorList>
            <consortium name="EnsemblMetazoa"/>
        </authorList>
    </citation>
    <scope>IDENTIFICATION</scope>
    <source>
        <strain evidence="1">USDA</strain>
    </source>
</reference>
<keyword evidence="2" id="KW-1185">Reference proteome</keyword>
<dbReference type="OrthoDB" id="8016551at2759"/>
<dbReference type="Proteomes" id="UP000095300">
    <property type="component" value="Unassembled WGS sequence"/>
</dbReference>
<proteinExistence type="predicted"/>
<accession>A0A1I8Q8L6</accession>
<evidence type="ECO:0000313" key="2">
    <source>
        <dbReference type="Proteomes" id="UP000095300"/>
    </source>
</evidence>
<organism evidence="1 2">
    <name type="scientific">Stomoxys calcitrans</name>
    <name type="common">Stable fly</name>
    <name type="synonym">Conops calcitrans</name>
    <dbReference type="NCBI Taxonomy" id="35570"/>
    <lineage>
        <taxon>Eukaryota</taxon>
        <taxon>Metazoa</taxon>
        <taxon>Ecdysozoa</taxon>
        <taxon>Arthropoda</taxon>
        <taxon>Hexapoda</taxon>
        <taxon>Insecta</taxon>
        <taxon>Pterygota</taxon>
        <taxon>Neoptera</taxon>
        <taxon>Endopterygota</taxon>
        <taxon>Diptera</taxon>
        <taxon>Brachycera</taxon>
        <taxon>Muscomorpha</taxon>
        <taxon>Muscoidea</taxon>
        <taxon>Muscidae</taxon>
        <taxon>Stomoxys</taxon>
    </lineage>
</organism>
<dbReference type="EnsemblMetazoa" id="SCAU014886-RA">
    <property type="protein sequence ID" value="SCAU014886-PA"/>
    <property type="gene ID" value="SCAU014886"/>
</dbReference>
<sequence length="295" mass="33366">MPTSMEANMEVKPMVNMEDKSSTKQENGNKEVEVRKPAMAMAMNLAVKKPEMAMIKEDEVKKPEMTITIGTENVPIAKSKTAQIPKTYDEKIAEEIVKENTSTEATILAGTFMLPVIAPLEPTPMDKEIKQDNDGKPHDPWHDFDDKFLLFEHRYPELTKEDFQEINREDAMPLNFLKGFTMANEKEFELFPLLKQSSSQHIAITPDTIPETPIYITIPIVINSHSNLPISLSIGGTEVPLSLSPKEKDSVASIDKMDKPLAYISPPQRPINRHRNNFKARIYARSRPLADLHLS</sequence>
<gene>
    <name evidence="1" type="primary">106094654</name>
</gene>
<dbReference type="AlphaFoldDB" id="A0A1I8Q8L6"/>
<protein>
    <submittedName>
        <fullName evidence="1">Uncharacterized protein</fullName>
    </submittedName>
</protein>
<dbReference type="VEuPathDB" id="VectorBase:SCAU014886"/>